<gene>
    <name evidence="1" type="ORF">L195_g008681</name>
</gene>
<reference evidence="1 2" key="1">
    <citation type="journal article" date="2014" name="Am. J. Bot.">
        <title>Genome assembly and annotation for red clover (Trifolium pratense; Fabaceae).</title>
        <authorList>
            <person name="Istvanek J."/>
            <person name="Jaros M."/>
            <person name="Krenek A."/>
            <person name="Repkova J."/>
        </authorList>
    </citation>
    <scope>NUCLEOTIDE SEQUENCE [LARGE SCALE GENOMIC DNA]</scope>
    <source>
        <strain evidence="2">cv. Tatra</strain>
        <tissue evidence="1">Young leaves</tissue>
    </source>
</reference>
<evidence type="ECO:0000313" key="2">
    <source>
        <dbReference type="Proteomes" id="UP000236291"/>
    </source>
</evidence>
<dbReference type="AlphaFoldDB" id="A0A2K3P9V3"/>
<accession>A0A2K3P9V3</accession>
<comment type="caution">
    <text evidence="1">The sequence shown here is derived from an EMBL/GenBank/DDBJ whole genome shotgun (WGS) entry which is preliminary data.</text>
</comment>
<name>A0A2K3P9V3_TRIPR</name>
<proteinExistence type="predicted"/>
<reference evidence="1 2" key="2">
    <citation type="journal article" date="2017" name="Front. Plant Sci.">
        <title>Gene Classification and Mining of Molecular Markers Useful in Red Clover (Trifolium pratense) Breeding.</title>
        <authorList>
            <person name="Istvanek J."/>
            <person name="Dluhosova J."/>
            <person name="Dluhos P."/>
            <person name="Patkova L."/>
            <person name="Nedelnik J."/>
            <person name="Repkova J."/>
        </authorList>
    </citation>
    <scope>NUCLEOTIDE SEQUENCE [LARGE SCALE GENOMIC DNA]</scope>
    <source>
        <strain evidence="2">cv. Tatra</strain>
        <tissue evidence="1">Young leaves</tissue>
    </source>
</reference>
<organism evidence="1 2">
    <name type="scientific">Trifolium pratense</name>
    <name type="common">Red clover</name>
    <dbReference type="NCBI Taxonomy" id="57577"/>
    <lineage>
        <taxon>Eukaryota</taxon>
        <taxon>Viridiplantae</taxon>
        <taxon>Streptophyta</taxon>
        <taxon>Embryophyta</taxon>
        <taxon>Tracheophyta</taxon>
        <taxon>Spermatophyta</taxon>
        <taxon>Magnoliopsida</taxon>
        <taxon>eudicotyledons</taxon>
        <taxon>Gunneridae</taxon>
        <taxon>Pentapetalae</taxon>
        <taxon>rosids</taxon>
        <taxon>fabids</taxon>
        <taxon>Fabales</taxon>
        <taxon>Fabaceae</taxon>
        <taxon>Papilionoideae</taxon>
        <taxon>50 kb inversion clade</taxon>
        <taxon>NPAAA clade</taxon>
        <taxon>Hologalegina</taxon>
        <taxon>IRL clade</taxon>
        <taxon>Trifolieae</taxon>
        <taxon>Trifolium</taxon>
    </lineage>
</organism>
<dbReference type="Proteomes" id="UP000236291">
    <property type="component" value="Unassembled WGS sequence"/>
</dbReference>
<evidence type="ECO:0000313" key="1">
    <source>
        <dbReference type="EMBL" id="PNY12060.1"/>
    </source>
</evidence>
<sequence length="39" mass="3880">MRTGDGCGGEQRDGGNGVVAMMDGVTAADDGRVVVAAKR</sequence>
<dbReference type="EMBL" id="ASHM01005010">
    <property type="protein sequence ID" value="PNY12060.1"/>
    <property type="molecule type" value="Genomic_DNA"/>
</dbReference>
<protein>
    <submittedName>
        <fullName evidence="1">Uncharacterized protein</fullName>
    </submittedName>
</protein>